<organism evidence="3 4">
    <name type="scientific">Punica granatum</name>
    <name type="common">Pomegranate</name>
    <dbReference type="NCBI Taxonomy" id="22663"/>
    <lineage>
        <taxon>Eukaryota</taxon>
        <taxon>Viridiplantae</taxon>
        <taxon>Streptophyta</taxon>
        <taxon>Embryophyta</taxon>
        <taxon>Tracheophyta</taxon>
        <taxon>Spermatophyta</taxon>
        <taxon>Magnoliopsida</taxon>
        <taxon>eudicotyledons</taxon>
        <taxon>Gunneridae</taxon>
        <taxon>Pentapetalae</taxon>
        <taxon>rosids</taxon>
        <taxon>malvids</taxon>
        <taxon>Myrtales</taxon>
        <taxon>Lythraceae</taxon>
        <taxon>Punica</taxon>
    </lineage>
</organism>
<sequence length="96" mass="10373">MHVRGAKRMGRVTGVHGRRQARGRGGSAAGVGRHAAVSQNWVLTACPSLTACSSRGCSQRLQKYPNLIAMIDMELPIAMFSLLFWICGDVISNAEM</sequence>
<accession>A0A2I0KRK7</accession>
<protein>
    <submittedName>
        <fullName evidence="3">Uncharacterized protein</fullName>
    </submittedName>
</protein>
<reference evidence="3 4" key="1">
    <citation type="submission" date="2017-11" db="EMBL/GenBank/DDBJ databases">
        <title>De-novo sequencing of pomegranate (Punica granatum L.) genome.</title>
        <authorList>
            <person name="Akparov Z."/>
            <person name="Amiraslanov A."/>
            <person name="Hajiyeva S."/>
            <person name="Abbasov M."/>
            <person name="Kaur K."/>
            <person name="Hamwieh A."/>
            <person name="Solovyev V."/>
            <person name="Salamov A."/>
            <person name="Braich B."/>
            <person name="Kosarev P."/>
            <person name="Mahmoud A."/>
            <person name="Hajiyev E."/>
            <person name="Babayeva S."/>
            <person name="Izzatullayeva V."/>
            <person name="Mammadov A."/>
            <person name="Mammadov A."/>
            <person name="Sharifova S."/>
            <person name="Ojaghi J."/>
            <person name="Eynullazada K."/>
            <person name="Bayramov B."/>
            <person name="Abdulazimova A."/>
            <person name="Shahmuradov I."/>
        </authorList>
    </citation>
    <scope>NUCLEOTIDE SEQUENCE [LARGE SCALE GENOMIC DNA]</scope>
    <source>
        <strain evidence="4">cv. AG2017</strain>
        <tissue evidence="3">Leaf</tissue>
    </source>
</reference>
<comment type="caution">
    <text evidence="3">The sequence shown here is derived from an EMBL/GenBank/DDBJ whole genome shotgun (WGS) entry which is preliminary data.</text>
</comment>
<evidence type="ECO:0000256" key="1">
    <source>
        <dbReference type="SAM" id="MobiDB-lite"/>
    </source>
</evidence>
<keyword evidence="4" id="KW-1185">Reference proteome</keyword>
<keyword evidence="2" id="KW-0472">Membrane</keyword>
<evidence type="ECO:0000256" key="2">
    <source>
        <dbReference type="SAM" id="Phobius"/>
    </source>
</evidence>
<dbReference type="AlphaFoldDB" id="A0A2I0KRK7"/>
<dbReference type="EMBL" id="PGOL01000399">
    <property type="protein sequence ID" value="PKI71125.1"/>
    <property type="molecule type" value="Genomic_DNA"/>
</dbReference>
<keyword evidence="2" id="KW-0812">Transmembrane</keyword>
<gene>
    <name evidence="3" type="ORF">CRG98_008493</name>
</gene>
<evidence type="ECO:0000313" key="3">
    <source>
        <dbReference type="EMBL" id="PKI71125.1"/>
    </source>
</evidence>
<name>A0A2I0KRK7_PUNGR</name>
<dbReference type="Proteomes" id="UP000233551">
    <property type="component" value="Unassembled WGS sequence"/>
</dbReference>
<feature type="transmembrane region" description="Helical" evidence="2">
    <location>
        <begin position="64"/>
        <end position="86"/>
    </location>
</feature>
<feature type="compositionally biased region" description="Basic residues" evidence="1">
    <location>
        <begin position="1"/>
        <end position="22"/>
    </location>
</feature>
<evidence type="ECO:0000313" key="4">
    <source>
        <dbReference type="Proteomes" id="UP000233551"/>
    </source>
</evidence>
<keyword evidence="2" id="KW-1133">Transmembrane helix</keyword>
<feature type="region of interest" description="Disordered" evidence="1">
    <location>
        <begin position="1"/>
        <end position="32"/>
    </location>
</feature>
<proteinExistence type="predicted"/>